<dbReference type="InterPro" id="IPR036217">
    <property type="entry name" value="MethylDNA_cys_MeTrfase_DNAb"/>
</dbReference>
<evidence type="ECO:0000256" key="7">
    <source>
        <dbReference type="ARBA" id="ARBA00049348"/>
    </source>
</evidence>
<comment type="catalytic activity">
    <reaction evidence="1 8">
        <text>a 4-O-methyl-thymidine in DNA + L-cysteinyl-[protein] = a thymidine in DNA + S-methyl-L-cysteinyl-[protein]</text>
        <dbReference type="Rhea" id="RHEA:53428"/>
        <dbReference type="Rhea" id="RHEA-COMP:10131"/>
        <dbReference type="Rhea" id="RHEA-COMP:10132"/>
        <dbReference type="Rhea" id="RHEA-COMP:13555"/>
        <dbReference type="Rhea" id="RHEA-COMP:13556"/>
        <dbReference type="ChEBI" id="CHEBI:29950"/>
        <dbReference type="ChEBI" id="CHEBI:82612"/>
        <dbReference type="ChEBI" id="CHEBI:137386"/>
        <dbReference type="ChEBI" id="CHEBI:137387"/>
        <dbReference type="EC" id="2.1.1.63"/>
    </reaction>
</comment>
<dbReference type="CDD" id="cd06445">
    <property type="entry name" value="ATase"/>
    <property type="match status" value="1"/>
</dbReference>
<gene>
    <name evidence="12" type="ORF">K1W69_13975</name>
</gene>
<sequence length="174" mass="18771">MDSQRTTTGPEPAASPPDVENCAHVETPIGAIAVVERDGRIVRLLWHSEAKRRQPQGQSEALDEAVRQLRAYFAGDLKQFDLPLAPKGGDFEHAVQKAMKAIPYGETRTYGDIARELGTYGQPVGQACGANPIPVIIPCHRVLSANGLGGFSGEGGVEMKIRLLKHEGGYPFLL</sequence>
<feature type="domain" description="Methylguanine DNA methyltransferase ribonuclease-like" evidence="11">
    <location>
        <begin position="25"/>
        <end position="86"/>
    </location>
</feature>
<keyword evidence="5 8" id="KW-0227">DNA damage</keyword>
<comment type="catalytic activity">
    <reaction evidence="7 8">
        <text>a 6-O-methyl-2'-deoxyguanosine in DNA + L-cysteinyl-[protein] = S-methyl-L-cysteinyl-[protein] + a 2'-deoxyguanosine in DNA</text>
        <dbReference type="Rhea" id="RHEA:24000"/>
        <dbReference type="Rhea" id="RHEA-COMP:10131"/>
        <dbReference type="Rhea" id="RHEA-COMP:10132"/>
        <dbReference type="Rhea" id="RHEA-COMP:11367"/>
        <dbReference type="Rhea" id="RHEA-COMP:11368"/>
        <dbReference type="ChEBI" id="CHEBI:29950"/>
        <dbReference type="ChEBI" id="CHEBI:82612"/>
        <dbReference type="ChEBI" id="CHEBI:85445"/>
        <dbReference type="ChEBI" id="CHEBI:85448"/>
        <dbReference type="EC" id="2.1.1.63"/>
    </reaction>
</comment>
<comment type="function">
    <text evidence="8">Involved in the cellular defense against the biological effects of O6-methylguanine (O6-MeG) and O4-methylthymine (O4-MeT) in DNA. Repairs the methylated nucleobase in DNA by stoichiometrically transferring the methyl group to a cysteine residue in the enzyme. This is a suicide reaction: the enzyme is irreversibly inactivated.</text>
</comment>
<organism evidence="12 13">
    <name type="scientific">Flavimaribacter sediminis</name>
    <dbReference type="NCBI Taxonomy" id="2865987"/>
    <lineage>
        <taxon>Bacteria</taxon>
        <taxon>Pseudomonadati</taxon>
        <taxon>Pseudomonadota</taxon>
        <taxon>Alphaproteobacteria</taxon>
        <taxon>Hyphomicrobiales</taxon>
        <taxon>Rhizobiaceae</taxon>
        <taxon>Flavimaribacter</taxon>
    </lineage>
</organism>
<comment type="subcellular location">
    <subcellularLocation>
        <location evidence="8">Cytoplasm</location>
    </subcellularLocation>
</comment>
<evidence type="ECO:0000256" key="6">
    <source>
        <dbReference type="ARBA" id="ARBA00023204"/>
    </source>
</evidence>
<proteinExistence type="inferred from homology"/>
<dbReference type="InterPro" id="IPR036388">
    <property type="entry name" value="WH-like_DNA-bd_sf"/>
</dbReference>
<evidence type="ECO:0000256" key="1">
    <source>
        <dbReference type="ARBA" id="ARBA00001286"/>
    </source>
</evidence>
<keyword evidence="13" id="KW-1185">Reference proteome</keyword>
<dbReference type="Pfam" id="PF02870">
    <property type="entry name" value="Methyltransf_1N"/>
    <property type="match status" value="1"/>
</dbReference>
<dbReference type="InterPro" id="IPR036631">
    <property type="entry name" value="MGMT_N_sf"/>
</dbReference>
<feature type="active site" description="Nucleophile; methyl group acceptor" evidence="8">
    <location>
        <position position="139"/>
    </location>
</feature>
<dbReference type="Gene3D" id="1.10.10.10">
    <property type="entry name" value="Winged helix-like DNA-binding domain superfamily/Winged helix DNA-binding domain"/>
    <property type="match status" value="1"/>
</dbReference>
<evidence type="ECO:0000259" key="11">
    <source>
        <dbReference type="Pfam" id="PF02870"/>
    </source>
</evidence>
<name>A0AAE2ZK51_9HYPH</name>
<evidence type="ECO:0000313" key="13">
    <source>
        <dbReference type="Proteomes" id="UP001196509"/>
    </source>
</evidence>
<keyword evidence="3 8" id="KW-0489">Methyltransferase</keyword>
<dbReference type="GO" id="GO:0032259">
    <property type="term" value="P:methylation"/>
    <property type="evidence" value="ECO:0007669"/>
    <property type="project" value="UniProtKB-KW"/>
</dbReference>
<dbReference type="InterPro" id="IPR008332">
    <property type="entry name" value="MethylG_MeTrfase_N"/>
</dbReference>
<dbReference type="PANTHER" id="PTHR10815:SF13">
    <property type="entry name" value="METHYLATED-DNA--PROTEIN-CYSTEINE METHYLTRANSFERASE"/>
    <property type="match status" value="1"/>
</dbReference>
<keyword evidence="2 8" id="KW-0963">Cytoplasm</keyword>
<reference evidence="12" key="1">
    <citation type="submission" date="2021-08" db="EMBL/GenBank/DDBJ databases">
        <title>Hoeflea bacterium WL0058 sp. nov., isolated from the sediment.</title>
        <authorList>
            <person name="Wang L."/>
            <person name="Zhang D."/>
        </authorList>
    </citation>
    <scope>NUCLEOTIDE SEQUENCE</scope>
    <source>
        <strain evidence="12">WL0058</strain>
    </source>
</reference>
<feature type="region of interest" description="Disordered" evidence="9">
    <location>
        <begin position="1"/>
        <end position="21"/>
    </location>
</feature>
<evidence type="ECO:0000259" key="10">
    <source>
        <dbReference type="Pfam" id="PF01035"/>
    </source>
</evidence>
<dbReference type="GO" id="GO:0005737">
    <property type="term" value="C:cytoplasm"/>
    <property type="evidence" value="ECO:0007669"/>
    <property type="project" value="UniProtKB-SubCell"/>
</dbReference>
<dbReference type="EMBL" id="JAICBX010000002">
    <property type="protein sequence ID" value="MBW8638299.1"/>
    <property type="molecule type" value="Genomic_DNA"/>
</dbReference>
<dbReference type="HAMAP" id="MF_00772">
    <property type="entry name" value="OGT"/>
    <property type="match status" value="1"/>
</dbReference>
<dbReference type="Pfam" id="PF01035">
    <property type="entry name" value="DNA_binding_1"/>
    <property type="match status" value="1"/>
</dbReference>
<dbReference type="NCBIfam" id="TIGR00589">
    <property type="entry name" value="ogt"/>
    <property type="match status" value="1"/>
</dbReference>
<dbReference type="PROSITE" id="PS00374">
    <property type="entry name" value="MGMT"/>
    <property type="match status" value="1"/>
</dbReference>
<dbReference type="Gene3D" id="3.30.160.70">
    <property type="entry name" value="Methylated DNA-protein cysteine methyltransferase domain"/>
    <property type="match status" value="1"/>
</dbReference>
<accession>A0AAE2ZK51</accession>
<dbReference type="SUPFAM" id="SSF53155">
    <property type="entry name" value="Methylated DNA-protein cysteine methyltransferase domain"/>
    <property type="match status" value="1"/>
</dbReference>
<protein>
    <recommendedName>
        <fullName evidence="8">Methylated-DNA--protein-cysteine methyltransferase</fullName>
        <ecNumber evidence="8">2.1.1.63</ecNumber>
    </recommendedName>
    <alternativeName>
        <fullName evidence="8">6-O-methylguanine-DNA methyltransferase</fullName>
        <shortName evidence="8">MGMT</shortName>
    </alternativeName>
    <alternativeName>
        <fullName evidence="8">O-6-methylguanine-DNA-alkyltransferase</fullName>
    </alternativeName>
</protein>
<dbReference type="GO" id="GO:0003908">
    <property type="term" value="F:methylated-DNA-[protein]-cysteine S-methyltransferase activity"/>
    <property type="evidence" value="ECO:0007669"/>
    <property type="project" value="UniProtKB-UniRule"/>
</dbReference>
<evidence type="ECO:0000313" key="12">
    <source>
        <dbReference type="EMBL" id="MBW8638299.1"/>
    </source>
</evidence>
<feature type="domain" description="Methylated-DNA-[protein]-cysteine S-methyltransferase DNA binding" evidence="10">
    <location>
        <begin position="90"/>
        <end position="168"/>
    </location>
</feature>
<evidence type="ECO:0000256" key="8">
    <source>
        <dbReference type="HAMAP-Rule" id="MF_00772"/>
    </source>
</evidence>
<evidence type="ECO:0000256" key="4">
    <source>
        <dbReference type="ARBA" id="ARBA00022679"/>
    </source>
</evidence>
<dbReference type="Proteomes" id="UP001196509">
    <property type="component" value="Unassembled WGS sequence"/>
</dbReference>
<evidence type="ECO:0000256" key="9">
    <source>
        <dbReference type="SAM" id="MobiDB-lite"/>
    </source>
</evidence>
<dbReference type="InterPro" id="IPR014048">
    <property type="entry name" value="MethylDNA_cys_MeTrfase_DNA-bd"/>
</dbReference>
<comment type="miscellaneous">
    <text evidence="8">This enzyme catalyzes only one turnover and therefore is not strictly catalytic. According to one definition, an enzyme is a biocatalyst that acts repeatedly and over many reaction cycles.</text>
</comment>
<comment type="similarity">
    <text evidence="8">Belongs to the MGMT family.</text>
</comment>
<dbReference type="PANTHER" id="PTHR10815">
    <property type="entry name" value="METHYLATED-DNA--PROTEIN-CYSTEINE METHYLTRANSFERASE"/>
    <property type="match status" value="1"/>
</dbReference>
<evidence type="ECO:0000256" key="3">
    <source>
        <dbReference type="ARBA" id="ARBA00022603"/>
    </source>
</evidence>
<dbReference type="EC" id="2.1.1.63" evidence="8"/>
<comment type="caution">
    <text evidence="12">The sequence shown here is derived from an EMBL/GenBank/DDBJ whole genome shotgun (WGS) entry which is preliminary data.</text>
</comment>
<evidence type="ECO:0000256" key="2">
    <source>
        <dbReference type="ARBA" id="ARBA00022490"/>
    </source>
</evidence>
<dbReference type="AlphaFoldDB" id="A0AAE2ZK51"/>
<dbReference type="InterPro" id="IPR001497">
    <property type="entry name" value="MethylDNA_cys_MeTrfase_AS"/>
</dbReference>
<dbReference type="SUPFAM" id="SSF46767">
    <property type="entry name" value="Methylated DNA-protein cysteine methyltransferase, C-terminal domain"/>
    <property type="match status" value="1"/>
</dbReference>
<dbReference type="InterPro" id="IPR023546">
    <property type="entry name" value="MGMT"/>
</dbReference>
<keyword evidence="6 8" id="KW-0234">DNA repair</keyword>
<keyword evidence="4 8" id="KW-0808">Transferase</keyword>
<evidence type="ECO:0000256" key="5">
    <source>
        <dbReference type="ARBA" id="ARBA00022763"/>
    </source>
</evidence>
<dbReference type="GO" id="GO:0006307">
    <property type="term" value="P:DNA alkylation repair"/>
    <property type="evidence" value="ECO:0007669"/>
    <property type="project" value="UniProtKB-UniRule"/>
</dbReference>